<name>A0A178IGE0_9BACT</name>
<feature type="transmembrane region" description="Helical" evidence="6">
    <location>
        <begin position="181"/>
        <end position="200"/>
    </location>
</feature>
<keyword evidence="2 5" id="KW-0812">Transmembrane</keyword>
<dbReference type="NCBIfam" id="NF005141">
    <property type="entry name" value="PRK06590.1"/>
    <property type="match status" value="1"/>
</dbReference>
<feature type="transmembrane region" description="Helical" evidence="6">
    <location>
        <begin position="215"/>
        <end position="239"/>
    </location>
</feature>
<feature type="transmembrane region" description="Helical" evidence="6">
    <location>
        <begin position="89"/>
        <end position="108"/>
    </location>
</feature>
<evidence type="ECO:0000313" key="10">
    <source>
        <dbReference type="Proteomes" id="UP000078486"/>
    </source>
</evidence>
<feature type="transmembrane region" description="Helical" evidence="6">
    <location>
        <begin position="260"/>
        <end position="281"/>
    </location>
</feature>
<feature type="domain" description="NADH:quinone oxidoreductase/Mrp antiporter transmembrane" evidence="7">
    <location>
        <begin position="135"/>
        <end position="441"/>
    </location>
</feature>
<keyword evidence="4 6" id="KW-0472">Membrane</keyword>
<dbReference type="STRING" id="1184151.AW736_18275"/>
<dbReference type="GO" id="GO:0016020">
    <property type="term" value="C:membrane"/>
    <property type="evidence" value="ECO:0007669"/>
    <property type="project" value="UniProtKB-SubCell"/>
</dbReference>
<gene>
    <name evidence="9" type="ORF">AW736_18275</name>
</gene>
<evidence type="ECO:0000256" key="1">
    <source>
        <dbReference type="ARBA" id="ARBA00004127"/>
    </source>
</evidence>
<dbReference type="GO" id="GO:0042773">
    <property type="term" value="P:ATP synthesis coupled electron transport"/>
    <property type="evidence" value="ECO:0007669"/>
    <property type="project" value="InterPro"/>
</dbReference>
<dbReference type="PRINTS" id="PR01435">
    <property type="entry name" value="NPOXDRDTASE5"/>
</dbReference>
<feature type="transmembrane region" description="Helical" evidence="6">
    <location>
        <begin position="293"/>
        <end position="316"/>
    </location>
</feature>
<feature type="transmembrane region" description="Helical" evidence="6">
    <location>
        <begin position="323"/>
        <end position="341"/>
    </location>
</feature>
<evidence type="ECO:0000256" key="5">
    <source>
        <dbReference type="RuleBase" id="RU000320"/>
    </source>
</evidence>
<organism evidence="9 10">
    <name type="scientific">Termitidicoccus mucosus</name>
    <dbReference type="NCBI Taxonomy" id="1184151"/>
    <lineage>
        <taxon>Bacteria</taxon>
        <taxon>Pseudomonadati</taxon>
        <taxon>Verrucomicrobiota</taxon>
        <taxon>Opitutia</taxon>
        <taxon>Opitutales</taxon>
        <taxon>Opitutaceae</taxon>
        <taxon>Termitidicoccus</taxon>
    </lineage>
</organism>
<keyword evidence="10" id="KW-1185">Reference proteome</keyword>
<dbReference type="GO" id="GO:0015990">
    <property type="term" value="P:electron transport coupled proton transport"/>
    <property type="evidence" value="ECO:0007669"/>
    <property type="project" value="TreeGrafter"/>
</dbReference>
<sequence>MSAMTKLLWLIPALPLAAAAIGAVTPRRSRALSSTLALVAMAAGFVLSCLALRDALAGPAAHQSFNFTWLESGGFHVELGFLLDPLTAFMLVMVTFVGFLIFLFSTGYMKEDENYAKFFCYLSFFAASMLGLIVSNSLLLTFICWELVGLASYLLIGFWFTKPSAAAAAKKAFITTRIGDLGFLIGMLWLHGATDTLLFYDGGAGFLETAALSKLAFLLPCGLAVSTGIGLLVFCGAVGKSGQFPLHVWLPDAMEGPTPVSALIHAATMVAAGVFLIARVYPLMAVDQAGAHFHALTVVAFIGAITALFGAVVAVAQNDIKRILAFSTVSQLGYMMLAIGVGAWPVAIFHLLTHAFFKALLFLGAGSVIHAAHHEQDIRLLGGLSRRMKATFAAFSIGMMALAGVPFVFSGFYSKEGILHAAHHWPVSHLPLCVGLVAVVLTAFYMTRLMGNVFFGKPRSHAAEHAHENPPAMTLPLTLLAACSILVGFLGTPAWPWLQQTLAGQPAAAHGLAAIFTEGGGLMWLSIALVALGIGAGAALYIRRPRVSATAADPLEKTFPALWRALANRLWFDELYAATFGRLTNLLAAFADILDRCIIDGLVRLLALLGRGIGFINREGDEDVLNGGFDRTSEALRGTGKAYSRAQTGDAHDNLGAIALGFVALMVVIMIAGIW</sequence>
<dbReference type="InterPro" id="IPR001516">
    <property type="entry name" value="Proton_antipo_N"/>
</dbReference>
<proteinExistence type="predicted"/>
<dbReference type="InterPro" id="IPR003945">
    <property type="entry name" value="NU5C-like"/>
</dbReference>
<feature type="transmembrane region" description="Helical" evidence="6">
    <location>
        <begin position="347"/>
        <end position="369"/>
    </location>
</feature>
<reference evidence="9 10" key="1">
    <citation type="submission" date="2016-01" db="EMBL/GenBank/DDBJ databases">
        <title>High potential of lignocellulose degradation of a new Verrucomicrobia species.</title>
        <authorList>
            <person name="Wang Y."/>
            <person name="Shi Y."/>
            <person name="Qiu Z."/>
            <person name="Liu S."/>
            <person name="Yang H."/>
        </authorList>
    </citation>
    <scope>NUCLEOTIDE SEQUENCE [LARGE SCALE GENOMIC DNA]</scope>
    <source>
        <strain evidence="9 10">TSB47</strain>
    </source>
</reference>
<dbReference type="GO" id="GO:0003954">
    <property type="term" value="F:NADH dehydrogenase activity"/>
    <property type="evidence" value="ECO:0007669"/>
    <property type="project" value="TreeGrafter"/>
</dbReference>
<feature type="transmembrane region" description="Helical" evidence="6">
    <location>
        <begin position="522"/>
        <end position="542"/>
    </location>
</feature>
<dbReference type="EMBL" id="LRRQ01000142">
    <property type="protein sequence ID" value="OAM88205.1"/>
    <property type="molecule type" value="Genomic_DNA"/>
</dbReference>
<feature type="transmembrane region" description="Helical" evidence="6">
    <location>
        <begin position="390"/>
        <end position="409"/>
    </location>
</feature>
<dbReference type="InterPro" id="IPR018393">
    <property type="entry name" value="NADHpl_OxRdtase_5_subgr"/>
</dbReference>
<feature type="domain" description="NADH-Ubiquinone oxidoreductase (complex I) chain 5 N-terminal" evidence="8">
    <location>
        <begin position="69"/>
        <end position="119"/>
    </location>
</feature>
<dbReference type="GO" id="GO:0008137">
    <property type="term" value="F:NADH dehydrogenase (ubiquinone) activity"/>
    <property type="evidence" value="ECO:0007669"/>
    <property type="project" value="InterPro"/>
</dbReference>
<dbReference type="AlphaFoldDB" id="A0A178IGE0"/>
<evidence type="ECO:0000259" key="8">
    <source>
        <dbReference type="Pfam" id="PF00662"/>
    </source>
</evidence>
<evidence type="ECO:0000256" key="4">
    <source>
        <dbReference type="ARBA" id="ARBA00023136"/>
    </source>
</evidence>
<dbReference type="OrthoDB" id="9807568at2"/>
<evidence type="ECO:0000256" key="3">
    <source>
        <dbReference type="ARBA" id="ARBA00022989"/>
    </source>
</evidence>
<dbReference type="GO" id="GO:0012505">
    <property type="term" value="C:endomembrane system"/>
    <property type="evidence" value="ECO:0007669"/>
    <property type="project" value="UniProtKB-SubCell"/>
</dbReference>
<feature type="transmembrane region" description="Helical" evidence="6">
    <location>
        <begin position="115"/>
        <end position="134"/>
    </location>
</feature>
<comment type="subcellular location">
    <subcellularLocation>
        <location evidence="1">Endomembrane system</location>
        <topology evidence="1">Multi-pass membrane protein</topology>
    </subcellularLocation>
    <subcellularLocation>
        <location evidence="5">Membrane</location>
        <topology evidence="5">Multi-pass membrane protein</topology>
    </subcellularLocation>
</comment>
<protein>
    <submittedName>
        <fullName evidence="9">NADH dehydrogenase</fullName>
    </submittedName>
</protein>
<evidence type="ECO:0000256" key="2">
    <source>
        <dbReference type="ARBA" id="ARBA00022692"/>
    </source>
</evidence>
<evidence type="ECO:0000259" key="7">
    <source>
        <dbReference type="Pfam" id="PF00361"/>
    </source>
</evidence>
<dbReference type="Pfam" id="PF00361">
    <property type="entry name" value="Proton_antipo_M"/>
    <property type="match status" value="1"/>
</dbReference>
<dbReference type="NCBIfam" id="TIGR01974">
    <property type="entry name" value="NDH_I_L"/>
    <property type="match status" value="1"/>
</dbReference>
<comment type="caution">
    <text evidence="9">The sequence shown here is derived from an EMBL/GenBank/DDBJ whole genome shotgun (WGS) entry which is preliminary data.</text>
</comment>
<dbReference type="PANTHER" id="PTHR42829">
    <property type="entry name" value="NADH-UBIQUINONE OXIDOREDUCTASE CHAIN 5"/>
    <property type="match status" value="1"/>
</dbReference>
<feature type="transmembrane region" description="Helical" evidence="6">
    <location>
        <begin position="429"/>
        <end position="451"/>
    </location>
</feature>
<feature type="transmembrane region" description="Helical" evidence="6">
    <location>
        <begin position="140"/>
        <end position="160"/>
    </location>
</feature>
<dbReference type="PRINTS" id="PR01434">
    <property type="entry name" value="NADHDHGNASE5"/>
</dbReference>
<feature type="transmembrane region" description="Helical" evidence="6">
    <location>
        <begin position="655"/>
        <end position="674"/>
    </location>
</feature>
<dbReference type="InterPro" id="IPR001750">
    <property type="entry name" value="ND/Mrp_TM"/>
</dbReference>
<keyword evidence="3 6" id="KW-1133">Transmembrane helix</keyword>
<dbReference type="Gene3D" id="1.20.5.2700">
    <property type="match status" value="1"/>
</dbReference>
<accession>A0A178IGE0</accession>
<feature type="transmembrane region" description="Helical" evidence="6">
    <location>
        <begin position="472"/>
        <end position="491"/>
    </location>
</feature>
<dbReference type="Proteomes" id="UP000078486">
    <property type="component" value="Unassembled WGS sequence"/>
</dbReference>
<evidence type="ECO:0000313" key="9">
    <source>
        <dbReference type="EMBL" id="OAM88205.1"/>
    </source>
</evidence>
<dbReference type="PANTHER" id="PTHR42829:SF2">
    <property type="entry name" value="NADH-UBIQUINONE OXIDOREDUCTASE CHAIN 5"/>
    <property type="match status" value="1"/>
</dbReference>
<evidence type="ECO:0000256" key="6">
    <source>
        <dbReference type="SAM" id="Phobius"/>
    </source>
</evidence>
<dbReference type="Pfam" id="PF00662">
    <property type="entry name" value="Proton_antipo_N"/>
    <property type="match status" value="1"/>
</dbReference>